<proteinExistence type="predicted"/>
<accession>A0A427AKE1</accession>
<comment type="caution">
    <text evidence="1">The sequence shown here is derived from an EMBL/GenBank/DDBJ whole genome shotgun (WGS) entry which is preliminary data.</text>
</comment>
<sequence length="66" mass="7604">MRADLNLLEEQRAEAYFRTLVYKKAMAKLYNQGIRSQQSRLGDLVLHKAKISDPANARGKLALNWE</sequence>
<dbReference type="Proteomes" id="UP000287651">
    <property type="component" value="Unassembled WGS sequence"/>
</dbReference>
<reference evidence="1 2" key="1">
    <citation type="journal article" date="2014" name="Agronomy (Basel)">
        <title>A Draft Genome Sequence for Ensete ventricosum, the Drought-Tolerant Tree Against Hunger.</title>
        <authorList>
            <person name="Harrison J."/>
            <person name="Moore K.A."/>
            <person name="Paszkiewicz K."/>
            <person name="Jones T."/>
            <person name="Grant M."/>
            <person name="Ambacheew D."/>
            <person name="Muzemil S."/>
            <person name="Studholme D.J."/>
        </authorList>
    </citation>
    <scope>NUCLEOTIDE SEQUENCE [LARGE SCALE GENOMIC DNA]</scope>
</reference>
<protein>
    <submittedName>
        <fullName evidence="1">Uncharacterized protein</fullName>
    </submittedName>
</protein>
<evidence type="ECO:0000313" key="1">
    <source>
        <dbReference type="EMBL" id="RRT76737.1"/>
    </source>
</evidence>
<dbReference type="AlphaFoldDB" id="A0A427AKE1"/>
<name>A0A427AKE1_ENSVE</name>
<evidence type="ECO:0000313" key="2">
    <source>
        <dbReference type="Proteomes" id="UP000287651"/>
    </source>
</evidence>
<dbReference type="EMBL" id="AMZH03002113">
    <property type="protein sequence ID" value="RRT76737.1"/>
    <property type="molecule type" value="Genomic_DNA"/>
</dbReference>
<gene>
    <name evidence="1" type="ORF">B296_00008292</name>
</gene>
<organism evidence="1 2">
    <name type="scientific">Ensete ventricosum</name>
    <name type="common">Abyssinian banana</name>
    <name type="synonym">Musa ensete</name>
    <dbReference type="NCBI Taxonomy" id="4639"/>
    <lineage>
        <taxon>Eukaryota</taxon>
        <taxon>Viridiplantae</taxon>
        <taxon>Streptophyta</taxon>
        <taxon>Embryophyta</taxon>
        <taxon>Tracheophyta</taxon>
        <taxon>Spermatophyta</taxon>
        <taxon>Magnoliopsida</taxon>
        <taxon>Liliopsida</taxon>
        <taxon>Zingiberales</taxon>
        <taxon>Musaceae</taxon>
        <taxon>Ensete</taxon>
    </lineage>
</organism>